<evidence type="ECO:0000313" key="2">
    <source>
        <dbReference type="EMBL" id="MBP1971315.1"/>
    </source>
</evidence>
<accession>A0ABS4IL83</accession>
<comment type="caution">
    <text evidence="2">The sequence shown here is derived from an EMBL/GenBank/DDBJ whole genome shotgun (WGS) entry which is preliminary data.</text>
</comment>
<dbReference type="Proteomes" id="UP001519345">
    <property type="component" value="Unassembled WGS sequence"/>
</dbReference>
<evidence type="ECO:0000313" key="3">
    <source>
        <dbReference type="Proteomes" id="UP001519345"/>
    </source>
</evidence>
<proteinExistence type="predicted"/>
<organism evidence="2 3">
    <name type="scientific">Virgibacillus natechei</name>
    <dbReference type="NCBI Taxonomy" id="1216297"/>
    <lineage>
        <taxon>Bacteria</taxon>
        <taxon>Bacillati</taxon>
        <taxon>Bacillota</taxon>
        <taxon>Bacilli</taxon>
        <taxon>Bacillales</taxon>
        <taxon>Bacillaceae</taxon>
        <taxon>Virgibacillus</taxon>
    </lineage>
</organism>
<dbReference type="Pfam" id="PF13028">
    <property type="entry name" value="DUF3889"/>
    <property type="match status" value="1"/>
</dbReference>
<feature type="chain" id="PRO_5045167205" description="DUF3889 domain-containing protein" evidence="1">
    <location>
        <begin position="31"/>
        <end position="112"/>
    </location>
</feature>
<dbReference type="EMBL" id="JAGGKX010000024">
    <property type="protein sequence ID" value="MBP1971315.1"/>
    <property type="molecule type" value="Genomic_DNA"/>
</dbReference>
<reference evidence="2 3" key="1">
    <citation type="submission" date="2021-03" db="EMBL/GenBank/DDBJ databases">
        <title>Genomic Encyclopedia of Type Strains, Phase IV (KMG-IV): sequencing the most valuable type-strain genomes for metagenomic binning, comparative biology and taxonomic classification.</title>
        <authorList>
            <person name="Goeker M."/>
        </authorList>
    </citation>
    <scope>NUCLEOTIDE SEQUENCE [LARGE SCALE GENOMIC DNA]</scope>
    <source>
        <strain evidence="2 3">DSM 25609</strain>
    </source>
</reference>
<keyword evidence="1" id="KW-0732">Signal</keyword>
<dbReference type="RefSeq" id="WP_209464377.1">
    <property type="nucleotide sequence ID" value="NZ_CP110224.1"/>
</dbReference>
<evidence type="ECO:0000256" key="1">
    <source>
        <dbReference type="SAM" id="SignalP"/>
    </source>
</evidence>
<feature type="signal peptide" evidence="1">
    <location>
        <begin position="1"/>
        <end position="30"/>
    </location>
</feature>
<gene>
    <name evidence="2" type="ORF">J2Z83_003454</name>
</gene>
<name>A0ABS4IL83_9BACI</name>
<dbReference type="Gene3D" id="3.10.450.390">
    <property type="entry name" value="Protein of unknown function DUF3889"/>
    <property type="match status" value="1"/>
</dbReference>
<protein>
    <recommendedName>
        <fullName evidence="4">DUF3889 domain-containing protein</fullName>
    </recommendedName>
</protein>
<evidence type="ECO:0008006" key="4">
    <source>
        <dbReference type="Google" id="ProtNLM"/>
    </source>
</evidence>
<sequence>MKRFYKALVIALFVISLQSLSLHMQETANAEDGDPPYAKWGQLAMQETKENYPNAQIVDYLHVGSQSGDNTTIQEFKLWLQEESREFGVYITIEFNSETEEVLSITFEETPT</sequence>
<dbReference type="InterPro" id="IPR024987">
    <property type="entry name" value="DUF3889"/>
</dbReference>
<keyword evidence="3" id="KW-1185">Reference proteome</keyword>